<keyword evidence="1" id="KW-0472">Membrane</keyword>
<feature type="transmembrane region" description="Helical" evidence="1">
    <location>
        <begin position="56"/>
        <end position="75"/>
    </location>
</feature>
<feature type="transmembrane region" description="Helical" evidence="1">
    <location>
        <begin position="15"/>
        <end position="36"/>
    </location>
</feature>
<protein>
    <submittedName>
        <fullName evidence="2">Chaperone</fullName>
    </submittedName>
</protein>
<keyword evidence="1" id="KW-1133">Transmembrane helix</keyword>
<sequence>MKAHRPSLRLLRNGLLLSLFISGISLTVTLHFSYLFATDSLSFERAAMENLTANEIAGFGIGVLLLYTTISASKVDSFIASFQRRSLGMCKRCGDLKMIACSNCKGVGSVRKGSNYFSNMVDDFFESFGDSPKPAPMVPCTKCRSKGRTACPECSIATRVIQ</sequence>
<evidence type="ECO:0000313" key="2">
    <source>
        <dbReference type="EMBL" id="KAJ4775353.1"/>
    </source>
</evidence>
<dbReference type="AlphaFoldDB" id="A0AAV8EAT0"/>
<reference evidence="2" key="1">
    <citation type="submission" date="2022-08" db="EMBL/GenBank/DDBJ databases">
        <authorList>
            <person name="Marques A."/>
        </authorList>
    </citation>
    <scope>NUCLEOTIDE SEQUENCE</scope>
    <source>
        <strain evidence="2">RhyPub2mFocal</strain>
        <tissue evidence="2">Leaves</tissue>
    </source>
</reference>
<proteinExistence type="predicted"/>
<comment type="caution">
    <text evidence="2">The sequence shown here is derived from an EMBL/GenBank/DDBJ whole genome shotgun (WGS) entry which is preliminary data.</text>
</comment>
<gene>
    <name evidence="2" type="ORF">LUZ62_059610</name>
</gene>
<evidence type="ECO:0000256" key="1">
    <source>
        <dbReference type="SAM" id="Phobius"/>
    </source>
</evidence>
<dbReference type="PANTHER" id="PTHR37760:SF1">
    <property type="entry name" value="CHAPERONE"/>
    <property type="match status" value="1"/>
</dbReference>
<keyword evidence="1" id="KW-0812">Transmembrane</keyword>
<name>A0AAV8EAT0_9POAL</name>
<evidence type="ECO:0000313" key="3">
    <source>
        <dbReference type="Proteomes" id="UP001140206"/>
    </source>
</evidence>
<keyword evidence="3" id="KW-1185">Reference proteome</keyword>
<dbReference type="Proteomes" id="UP001140206">
    <property type="component" value="Chromosome 3"/>
</dbReference>
<accession>A0AAV8EAT0</accession>
<dbReference type="PANTHER" id="PTHR37760">
    <property type="entry name" value="CHAPERONE"/>
    <property type="match status" value="1"/>
</dbReference>
<dbReference type="EMBL" id="JAMFTS010000003">
    <property type="protein sequence ID" value="KAJ4775353.1"/>
    <property type="molecule type" value="Genomic_DNA"/>
</dbReference>
<organism evidence="2 3">
    <name type="scientific">Rhynchospora pubera</name>
    <dbReference type="NCBI Taxonomy" id="906938"/>
    <lineage>
        <taxon>Eukaryota</taxon>
        <taxon>Viridiplantae</taxon>
        <taxon>Streptophyta</taxon>
        <taxon>Embryophyta</taxon>
        <taxon>Tracheophyta</taxon>
        <taxon>Spermatophyta</taxon>
        <taxon>Magnoliopsida</taxon>
        <taxon>Liliopsida</taxon>
        <taxon>Poales</taxon>
        <taxon>Cyperaceae</taxon>
        <taxon>Cyperoideae</taxon>
        <taxon>Rhynchosporeae</taxon>
        <taxon>Rhynchospora</taxon>
    </lineage>
</organism>